<sequence>MELGKGLLVRFLAISCYNNYYHLFTLRPTIQTPVQARKAGMCEVCPILSQFVGRVQARRMSRKFKESHAISNMTRNRQKTEVYKDYKGSPEELDEVKVN</sequence>
<evidence type="ECO:0000256" key="1">
    <source>
        <dbReference type="SAM" id="MobiDB-lite"/>
    </source>
</evidence>
<feature type="compositionally biased region" description="Basic and acidic residues" evidence="1">
    <location>
        <begin position="78"/>
        <end position="99"/>
    </location>
</feature>
<dbReference type="AlphaFoldDB" id="A0A9W9YQQ4"/>
<organism evidence="2 3">
    <name type="scientific">Desmophyllum pertusum</name>
    <dbReference type="NCBI Taxonomy" id="174260"/>
    <lineage>
        <taxon>Eukaryota</taxon>
        <taxon>Metazoa</taxon>
        <taxon>Cnidaria</taxon>
        <taxon>Anthozoa</taxon>
        <taxon>Hexacorallia</taxon>
        <taxon>Scleractinia</taxon>
        <taxon>Caryophylliina</taxon>
        <taxon>Caryophylliidae</taxon>
        <taxon>Desmophyllum</taxon>
    </lineage>
</organism>
<evidence type="ECO:0000313" key="3">
    <source>
        <dbReference type="Proteomes" id="UP001163046"/>
    </source>
</evidence>
<keyword evidence="3" id="KW-1185">Reference proteome</keyword>
<proteinExistence type="predicted"/>
<comment type="caution">
    <text evidence="2">The sequence shown here is derived from an EMBL/GenBank/DDBJ whole genome shotgun (WGS) entry which is preliminary data.</text>
</comment>
<dbReference type="Proteomes" id="UP001163046">
    <property type="component" value="Unassembled WGS sequence"/>
</dbReference>
<protein>
    <submittedName>
        <fullName evidence="2">Uncharacterized protein</fullName>
    </submittedName>
</protein>
<gene>
    <name evidence="2" type="ORF">OS493_020707</name>
</gene>
<evidence type="ECO:0000313" key="2">
    <source>
        <dbReference type="EMBL" id="KAJ7358869.1"/>
    </source>
</evidence>
<name>A0A9W9YQQ4_9CNID</name>
<dbReference type="EMBL" id="MU827314">
    <property type="protein sequence ID" value="KAJ7358869.1"/>
    <property type="molecule type" value="Genomic_DNA"/>
</dbReference>
<feature type="region of interest" description="Disordered" evidence="1">
    <location>
        <begin position="68"/>
        <end position="99"/>
    </location>
</feature>
<accession>A0A9W9YQQ4</accession>
<reference evidence="2" key="1">
    <citation type="submission" date="2023-01" db="EMBL/GenBank/DDBJ databases">
        <title>Genome assembly of the deep-sea coral Lophelia pertusa.</title>
        <authorList>
            <person name="Herrera S."/>
            <person name="Cordes E."/>
        </authorList>
    </citation>
    <scope>NUCLEOTIDE SEQUENCE</scope>
    <source>
        <strain evidence="2">USNM1676648</strain>
        <tissue evidence="2">Polyp</tissue>
    </source>
</reference>